<feature type="region of interest" description="Disordered" evidence="1">
    <location>
        <begin position="1"/>
        <end position="59"/>
    </location>
</feature>
<reference evidence="2" key="1">
    <citation type="journal article" date="2023" name="Mol. Phylogenet. Evol.">
        <title>Genome-scale phylogeny and comparative genomics of the fungal order Sordariales.</title>
        <authorList>
            <person name="Hensen N."/>
            <person name="Bonometti L."/>
            <person name="Westerberg I."/>
            <person name="Brannstrom I.O."/>
            <person name="Guillou S."/>
            <person name="Cros-Aarteil S."/>
            <person name="Calhoun S."/>
            <person name="Haridas S."/>
            <person name="Kuo A."/>
            <person name="Mondo S."/>
            <person name="Pangilinan J."/>
            <person name="Riley R."/>
            <person name="LaButti K."/>
            <person name="Andreopoulos B."/>
            <person name="Lipzen A."/>
            <person name="Chen C."/>
            <person name="Yan M."/>
            <person name="Daum C."/>
            <person name="Ng V."/>
            <person name="Clum A."/>
            <person name="Steindorff A."/>
            <person name="Ohm R.A."/>
            <person name="Martin F."/>
            <person name="Silar P."/>
            <person name="Natvig D.O."/>
            <person name="Lalanne C."/>
            <person name="Gautier V."/>
            <person name="Ament-Velasquez S.L."/>
            <person name="Kruys A."/>
            <person name="Hutchinson M.I."/>
            <person name="Powell A.J."/>
            <person name="Barry K."/>
            <person name="Miller A.N."/>
            <person name="Grigoriev I.V."/>
            <person name="Debuchy R."/>
            <person name="Gladieux P."/>
            <person name="Hiltunen Thoren M."/>
            <person name="Johannesson H."/>
        </authorList>
    </citation>
    <scope>NUCLEOTIDE SEQUENCE</scope>
    <source>
        <strain evidence="2">CBS 333.67</strain>
    </source>
</reference>
<dbReference type="EMBL" id="JAUDZG010000004">
    <property type="protein sequence ID" value="KAK3305917.1"/>
    <property type="molecule type" value="Genomic_DNA"/>
</dbReference>
<dbReference type="GeneID" id="87886279"/>
<feature type="compositionally biased region" description="Low complexity" evidence="1">
    <location>
        <begin position="37"/>
        <end position="51"/>
    </location>
</feature>
<evidence type="ECO:0000313" key="2">
    <source>
        <dbReference type="EMBL" id="KAK3305917.1"/>
    </source>
</evidence>
<dbReference type="Proteomes" id="UP001273166">
    <property type="component" value="Unassembled WGS sequence"/>
</dbReference>
<name>A0AAJ0GTJ0_9PEZI</name>
<proteinExistence type="predicted"/>
<comment type="caution">
    <text evidence="2">The sequence shown here is derived from an EMBL/GenBank/DDBJ whole genome shotgun (WGS) entry which is preliminary data.</text>
</comment>
<evidence type="ECO:0000256" key="1">
    <source>
        <dbReference type="SAM" id="MobiDB-lite"/>
    </source>
</evidence>
<gene>
    <name evidence="2" type="ORF">B0T15DRAFT_502946</name>
</gene>
<dbReference type="RefSeq" id="XP_062721697.1">
    <property type="nucleotide sequence ID" value="XM_062867450.1"/>
</dbReference>
<dbReference type="AlphaFoldDB" id="A0AAJ0GTJ0"/>
<sequence length="327" mass="37420">MPFLNTVTKTMSPANRSVERPVDDSSPPEMQQRESQPPGGRPLRPGDLDGLSQQEKQDEIKQRARYLVKDQLEPSSVPWHFPRPQPPSNLPYVDFVARIHRDEREFYPSDLRNYPRCKFNGANFVASLHQTHRLSFRGRLEEHSVVLDKVVHFARRDVPGEVCPYSEIPSRPDAMEEKRKEFGKNVAGAFGIQSVSYYAPEDGDEYLEGIKKVDKHTLVLDTTFNSSILKVIQEANLNPGVIIKQFRFWPDGADEDAESLNTVRESDYGLTHWLSEYYEVFVRYPGCGFVTCYPTIYIRKSVPLVPLVPLVPRYSHTPLGKLQCPSL</sequence>
<evidence type="ECO:0000313" key="3">
    <source>
        <dbReference type="Proteomes" id="UP001273166"/>
    </source>
</evidence>
<organism evidence="2 3">
    <name type="scientific">Chaetomium strumarium</name>
    <dbReference type="NCBI Taxonomy" id="1170767"/>
    <lineage>
        <taxon>Eukaryota</taxon>
        <taxon>Fungi</taxon>
        <taxon>Dikarya</taxon>
        <taxon>Ascomycota</taxon>
        <taxon>Pezizomycotina</taxon>
        <taxon>Sordariomycetes</taxon>
        <taxon>Sordariomycetidae</taxon>
        <taxon>Sordariales</taxon>
        <taxon>Chaetomiaceae</taxon>
        <taxon>Chaetomium</taxon>
    </lineage>
</organism>
<keyword evidence="3" id="KW-1185">Reference proteome</keyword>
<feature type="compositionally biased region" description="Polar residues" evidence="1">
    <location>
        <begin position="1"/>
        <end position="15"/>
    </location>
</feature>
<protein>
    <submittedName>
        <fullName evidence="2">Uncharacterized protein</fullName>
    </submittedName>
</protein>
<reference evidence="2" key="2">
    <citation type="submission" date="2023-06" db="EMBL/GenBank/DDBJ databases">
        <authorList>
            <consortium name="Lawrence Berkeley National Laboratory"/>
            <person name="Mondo S.J."/>
            <person name="Hensen N."/>
            <person name="Bonometti L."/>
            <person name="Westerberg I."/>
            <person name="Brannstrom I.O."/>
            <person name="Guillou S."/>
            <person name="Cros-Aarteil S."/>
            <person name="Calhoun S."/>
            <person name="Haridas S."/>
            <person name="Kuo A."/>
            <person name="Pangilinan J."/>
            <person name="Riley R."/>
            <person name="Labutti K."/>
            <person name="Andreopoulos B."/>
            <person name="Lipzen A."/>
            <person name="Chen C."/>
            <person name="Yanf M."/>
            <person name="Daum C."/>
            <person name="Ng V."/>
            <person name="Clum A."/>
            <person name="Steindorff A."/>
            <person name="Ohm R."/>
            <person name="Martin F."/>
            <person name="Silar P."/>
            <person name="Natvig D."/>
            <person name="Lalanne C."/>
            <person name="Gautier V."/>
            <person name="Ament-Velasquez S.L."/>
            <person name="Kruys A."/>
            <person name="Hutchinson M.I."/>
            <person name="Powell A.J."/>
            <person name="Barry K."/>
            <person name="Miller A.N."/>
            <person name="Grigoriev I.V."/>
            <person name="Debuchy R."/>
            <person name="Gladieux P."/>
            <person name="Thoren M.H."/>
            <person name="Johannesson H."/>
        </authorList>
    </citation>
    <scope>NUCLEOTIDE SEQUENCE</scope>
    <source>
        <strain evidence="2">CBS 333.67</strain>
    </source>
</reference>
<accession>A0AAJ0GTJ0</accession>